<name>A0ABU5W0E2_9BACT</name>
<keyword evidence="1" id="KW-1133">Transmembrane helix</keyword>
<evidence type="ECO:0000256" key="1">
    <source>
        <dbReference type="SAM" id="Phobius"/>
    </source>
</evidence>
<evidence type="ECO:0000313" key="2">
    <source>
        <dbReference type="EMBL" id="MEA9357300.1"/>
    </source>
</evidence>
<gene>
    <name evidence="2" type="ORF">SHI21_13830</name>
</gene>
<keyword evidence="1" id="KW-0812">Transmembrane</keyword>
<reference evidence="2 3" key="1">
    <citation type="submission" date="2023-11" db="EMBL/GenBank/DDBJ databases">
        <title>A Novel Polar Bacteriovorax (B. antarcticus) Isolated from the Biocrust in Antarctica.</title>
        <authorList>
            <person name="Mun W."/>
            <person name="Choi S.Y."/>
            <person name="Mitchell R.J."/>
        </authorList>
    </citation>
    <scope>NUCLEOTIDE SEQUENCE [LARGE SCALE GENOMIC DNA]</scope>
    <source>
        <strain evidence="2 3">PP10</strain>
    </source>
</reference>
<feature type="transmembrane region" description="Helical" evidence="1">
    <location>
        <begin position="20"/>
        <end position="37"/>
    </location>
</feature>
<feature type="transmembrane region" description="Helical" evidence="1">
    <location>
        <begin position="67"/>
        <end position="88"/>
    </location>
</feature>
<dbReference type="InterPro" id="IPR012861">
    <property type="entry name" value="DUF1634"/>
</dbReference>
<protein>
    <submittedName>
        <fullName evidence="2">DUF1634 domain-containing protein</fullName>
    </submittedName>
</protein>
<dbReference type="Proteomes" id="UP001302274">
    <property type="component" value="Unassembled WGS sequence"/>
</dbReference>
<accession>A0ABU5W0E2</accession>
<keyword evidence="1" id="KW-0472">Membrane</keyword>
<dbReference type="Pfam" id="PF07843">
    <property type="entry name" value="DUF1634"/>
    <property type="match status" value="1"/>
</dbReference>
<evidence type="ECO:0000313" key="3">
    <source>
        <dbReference type="Proteomes" id="UP001302274"/>
    </source>
</evidence>
<proteinExistence type="predicted"/>
<sequence length="93" mass="10079">MSDNSLIASKLEYLLERGTWISTAVVAVGVIFSLELITKIGIAMFILIPIGRIIGLLISFIKEKDKHMALIATFVLGIILLSLTVGVVTSKVH</sequence>
<feature type="transmembrane region" description="Helical" evidence="1">
    <location>
        <begin position="42"/>
        <end position="61"/>
    </location>
</feature>
<dbReference type="RefSeq" id="WP_323577251.1">
    <property type="nucleotide sequence ID" value="NZ_JAYGJQ010000002.1"/>
</dbReference>
<comment type="caution">
    <text evidence="2">The sequence shown here is derived from an EMBL/GenBank/DDBJ whole genome shotgun (WGS) entry which is preliminary data.</text>
</comment>
<organism evidence="2 3">
    <name type="scientific">Bacteriovorax antarcticus</name>
    <dbReference type="NCBI Taxonomy" id="3088717"/>
    <lineage>
        <taxon>Bacteria</taxon>
        <taxon>Pseudomonadati</taxon>
        <taxon>Bdellovibrionota</taxon>
        <taxon>Bacteriovoracia</taxon>
        <taxon>Bacteriovoracales</taxon>
        <taxon>Bacteriovoracaceae</taxon>
        <taxon>Bacteriovorax</taxon>
    </lineage>
</organism>
<keyword evidence="3" id="KW-1185">Reference proteome</keyword>
<dbReference type="EMBL" id="JAYGJQ010000002">
    <property type="protein sequence ID" value="MEA9357300.1"/>
    <property type="molecule type" value="Genomic_DNA"/>
</dbReference>